<gene>
    <name evidence="2" type="ORF">PRZ48_007503</name>
</gene>
<accession>A0ABR0EJH8</accession>
<protein>
    <submittedName>
        <fullName evidence="2">Uncharacterized protein</fullName>
    </submittedName>
</protein>
<evidence type="ECO:0000313" key="3">
    <source>
        <dbReference type="Proteomes" id="UP001305779"/>
    </source>
</evidence>
<feature type="compositionally biased region" description="Polar residues" evidence="1">
    <location>
        <begin position="418"/>
        <end position="430"/>
    </location>
</feature>
<dbReference type="EMBL" id="JAXOVC010000005">
    <property type="protein sequence ID" value="KAK4501694.1"/>
    <property type="molecule type" value="Genomic_DNA"/>
</dbReference>
<dbReference type="PANTHER" id="PTHR38886">
    <property type="entry name" value="SESA DOMAIN-CONTAINING PROTEIN"/>
    <property type="match status" value="1"/>
</dbReference>
<organism evidence="2 3">
    <name type="scientific">Zasmidium cellare</name>
    <name type="common">Wine cellar mold</name>
    <name type="synonym">Racodium cellare</name>
    <dbReference type="NCBI Taxonomy" id="395010"/>
    <lineage>
        <taxon>Eukaryota</taxon>
        <taxon>Fungi</taxon>
        <taxon>Dikarya</taxon>
        <taxon>Ascomycota</taxon>
        <taxon>Pezizomycotina</taxon>
        <taxon>Dothideomycetes</taxon>
        <taxon>Dothideomycetidae</taxon>
        <taxon>Mycosphaerellales</taxon>
        <taxon>Mycosphaerellaceae</taxon>
        <taxon>Zasmidium</taxon>
    </lineage>
</organism>
<keyword evidence="3" id="KW-1185">Reference proteome</keyword>
<evidence type="ECO:0000256" key="1">
    <source>
        <dbReference type="SAM" id="MobiDB-lite"/>
    </source>
</evidence>
<reference evidence="2 3" key="1">
    <citation type="journal article" date="2023" name="G3 (Bethesda)">
        <title>A chromosome-level genome assembly of Zasmidium syzygii isolated from banana leaves.</title>
        <authorList>
            <person name="van Westerhoven A.C."/>
            <person name="Mehrabi R."/>
            <person name="Talebi R."/>
            <person name="Steentjes M.B.F."/>
            <person name="Corcolon B."/>
            <person name="Chong P.A."/>
            <person name="Kema G.H.J."/>
            <person name="Seidl M.F."/>
        </authorList>
    </citation>
    <scope>NUCLEOTIDE SEQUENCE [LARGE SCALE GENOMIC DNA]</scope>
    <source>
        <strain evidence="2 3">P124</strain>
    </source>
</reference>
<feature type="compositionally biased region" description="Polar residues" evidence="1">
    <location>
        <begin position="383"/>
        <end position="395"/>
    </location>
</feature>
<dbReference type="Proteomes" id="UP001305779">
    <property type="component" value="Unassembled WGS sequence"/>
</dbReference>
<name>A0ABR0EJH8_ZASCE</name>
<evidence type="ECO:0000313" key="2">
    <source>
        <dbReference type="EMBL" id="KAK4501694.1"/>
    </source>
</evidence>
<feature type="region of interest" description="Disordered" evidence="1">
    <location>
        <begin position="204"/>
        <end position="349"/>
    </location>
</feature>
<sequence>MAFQPLSVGDILMLSQTAWKIGRAFTHGKKSAPAEFAEVEREANGLSDALKLVAETLHADGSILTHADIDTRSAVNAILQSAHQTLDDLDSFVDRYQVIKKKETNGGFVVERSWSEVVLANYKTFKWTTEGSNLTELRNMLNMHTNSINLTMQALQSRSLARLEKTVVPMAENIATIHDRVNGDLGDKIDDLHRIIMSIASSTPSLHARDRAVESGSIRDSTSTTSTLDQQPASSSHSSRMLEPPPPRSSSYQIPPRPTSRSPRTSANKVPLSVSAGRSNREDSAYYSASGSRPYSEGKRMDWDFETGAPVDHRPSIGGGRVDFDAGASPNDSGYAATEPSSCRTSGHFRRESATLPALFKAVEDDYDAIAGSSRLPEIDSVSPKSQRETWSSAKSAGHLPPPAIPGEYERLQPPATPTSVFSQLQRSRTNPVEERNAAILCDVRGKLVEHAQVKPDEPDPRYNVEMVPACQEARIFVIRKRENREHGGTKVATSIWCLQDDGEVRLQHKLSEMQETVPYCSYFEPEKVSLPETDAPIALKFHNEEWGALLKEEKKTNWVNYYFASENDATAFQSAVYGRTLLGSYRTTKTTVIHEGLKGAFAFEEQFANIEMLRLWEDDGVSTPGAAGGVLALMHISSNFGEGWARWWINNSKQQVKVKDDGSKFAKVKGIDVTVVRPGSSKAAIERARSVSVGTEGFASAQQAKNAVKRVNGVKIEFKTEDERSSFVGAAKRAQENSIPLPEL</sequence>
<comment type="caution">
    <text evidence="2">The sequence shown here is derived from an EMBL/GenBank/DDBJ whole genome shotgun (WGS) entry which is preliminary data.</text>
</comment>
<feature type="compositionally biased region" description="Polar residues" evidence="1">
    <location>
        <begin position="228"/>
        <end position="239"/>
    </location>
</feature>
<feature type="region of interest" description="Disordered" evidence="1">
    <location>
        <begin position="377"/>
        <end position="430"/>
    </location>
</feature>
<dbReference type="PANTHER" id="PTHR38886:SF1">
    <property type="entry name" value="NACHT-NTPASE AND P-LOOP NTPASES N-TERMINAL DOMAIN-CONTAINING PROTEIN"/>
    <property type="match status" value="1"/>
</dbReference>
<proteinExistence type="predicted"/>